<keyword evidence="1" id="KW-0472">Membrane</keyword>
<evidence type="ECO:0000256" key="1">
    <source>
        <dbReference type="SAM" id="Phobius"/>
    </source>
</evidence>
<accession>A0A1N6MUL0</accession>
<dbReference type="EMBL" id="FTLG01000060">
    <property type="protein sequence ID" value="SIP72501.1"/>
    <property type="molecule type" value="Genomic_DNA"/>
</dbReference>
<protein>
    <submittedName>
        <fullName evidence="2">Transposase</fullName>
    </submittedName>
</protein>
<dbReference type="AlphaFoldDB" id="A0A1N6MUL0"/>
<evidence type="ECO:0000313" key="3">
    <source>
        <dbReference type="Proteomes" id="UP000196435"/>
    </source>
</evidence>
<keyword evidence="1" id="KW-0812">Transmembrane</keyword>
<keyword evidence="1" id="KW-1133">Transmembrane helix</keyword>
<dbReference type="Proteomes" id="UP000196435">
    <property type="component" value="Unassembled WGS sequence"/>
</dbReference>
<name>A0A1N6MUL0_9GAMM</name>
<sequence length="42" mass="5092">MHTFAKIEHFLAIVTRYNKLERNYVSILALVFIIVWLPMWVD</sequence>
<gene>
    <name evidence="2" type="ORF">XIS1_1520017</name>
</gene>
<proteinExistence type="predicted"/>
<dbReference type="OrthoDB" id="1551210at2"/>
<evidence type="ECO:0000313" key="2">
    <source>
        <dbReference type="EMBL" id="SIP72501.1"/>
    </source>
</evidence>
<organism evidence="2 3">
    <name type="scientific">Xenorhabdus innexi</name>
    <dbReference type="NCBI Taxonomy" id="290109"/>
    <lineage>
        <taxon>Bacteria</taxon>
        <taxon>Pseudomonadati</taxon>
        <taxon>Pseudomonadota</taxon>
        <taxon>Gammaproteobacteria</taxon>
        <taxon>Enterobacterales</taxon>
        <taxon>Morganellaceae</taxon>
        <taxon>Xenorhabdus</taxon>
    </lineage>
</organism>
<feature type="transmembrane region" description="Helical" evidence="1">
    <location>
        <begin position="24"/>
        <end position="41"/>
    </location>
</feature>
<reference evidence="3" key="1">
    <citation type="submission" date="2016-12" db="EMBL/GenBank/DDBJ databases">
        <authorList>
            <person name="Gaudriault S."/>
        </authorList>
    </citation>
    <scope>NUCLEOTIDE SEQUENCE [LARGE SCALE GENOMIC DNA]</scope>
    <source>
        <strain evidence="3">HGB1681 (deposited as PTA-6826 in the American Type Culture Collection)</strain>
    </source>
</reference>